<organism>
    <name type="scientific">Culex quinquefasciatus</name>
    <name type="common">Southern house mosquito</name>
    <name type="synonym">Culex pungens</name>
    <dbReference type="NCBI Taxonomy" id="7176"/>
    <lineage>
        <taxon>Eukaryota</taxon>
        <taxon>Metazoa</taxon>
        <taxon>Ecdysozoa</taxon>
        <taxon>Arthropoda</taxon>
        <taxon>Hexapoda</taxon>
        <taxon>Insecta</taxon>
        <taxon>Pterygota</taxon>
        <taxon>Neoptera</taxon>
        <taxon>Endopterygota</taxon>
        <taxon>Diptera</taxon>
        <taxon>Nematocera</taxon>
        <taxon>Culicoidea</taxon>
        <taxon>Culicidae</taxon>
        <taxon>Culicinae</taxon>
        <taxon>Culicini</taxon>
        <taxon>Culex</taxon>
        <taxon>Culex</taxon>
    </lineage>
</organism>
<feature type="region of interest" description="Disordered" evidence="1">
    <location>
        <begin position="74"/>
        <end position="110"/>
    </location>
</feature>
<dbReference type="InterPro" id="IPR038535">
    <property type="entry name" value="CNOT1_TTP_bind_sf"/>
</dbReference>
<protein>
    <submittedName>
        <fullName evidence="2 3">Ccr4-not transcription complex</fullName>
    </submittedName>
</protein>
<keyword evidence="4" id="KW-1185">Reference proteome</keyword>
<dbReference type="Gene3D" id="1.25.40.840">
    <property type="entry name" value="CCR4-NOT transcription complex subunit 1 TTP binding domain"/>
    <property type="match status" value="1"/>
</dbReference>
<reference evidence="3" key="2">
    <citation type="submission" date="2021-02" db="UniProtKB">
        <authorList>
            <consortium name="EnsemblMetazoa"/>
        </authorList>
    </citation>
    <scope>IDENTIFICATION</scope>
    <source>
        <strain evidence="3">JHB</strain>
    </source>
</reference>
<dbReference type="Proteomes" id="UP000002320">
    <property type="component" value="Unassembled WGS sequence"/>
</dbReference>
<dbReference type="STRING" id="7176.B0XAM5"/>
<dbReference type="EnsemblMetazoa" id="CPIJ016612-RA">
    <property type="protein sequence ID" value="CPIJ016612-PA"/>
    <property type="gene ID" value="CPIJ016612"/>
</dbReference>
<reference evidence="2" key="1">
    <citation type="submission" date="2007-03" db="EMBL/GenBank/DDBJ databases">
        <title>Annotation of Culex pipiens quinquefasciatus.</title>
        <authorList>
            <consortium name="The Broad Institute Genome Sequencing Platform"/>
            <person name="Atkinson P.W."/>
            <person name="Hemingway J."/>
            <person name="Christensen B.M."/>
            <person name="Higgs S."/>
            <person name="Kodira C."/>
            <person name="Hannick L."/>
            <person name="Megy K."/>
            <person name="O'Leary S."/>
            <person name="Pearson M."/>
            <person name="Haas B.J."/>
            <person name="Mauceli E."/>
            <person name="Wortman J.R."/>
            <person name="Lee N.H."/>
            <person name="Guigo R."/>
            <person name="Stanke M."/>
            <person name="Alvarado L."/>
            <person name="Amedeo P."/>
            <person name="Antoine C.H."/>
            <person name="Arensburger P."/>
            <person name="Bidwell S.L."/>
            <person name="Crawford M."/>
            <person name="Camaro F."/>
            <person name="Devon K."/>
            <person name="Engels R."/>
            <person name="Hammond M."/>
            <person name="Howarth C."/>
            <person name="Koehrsen M."/>
            <person name="Lawson D."/>
            <person name="Montgomery P."/>
            <person name="Nene V."/>
            <person name="Nusbaum C."/>
            <person name="Puiu D."/>
            <person name="Romero-Severson J."/>
            <person name="Severson D.W."/>
            <person name="Shumway M."/>
            <person name="Sisk P."/>
            <person name="Stolte C."/>
            <person name="Zeng Q."/>
            <person name="Eisenstadt E."/>
            <person name="Fraser-Liggett C."/>
            <person name="Strausberg R."/>
            <person name="Galagan J."/>
            <person name="Birren B."/>
            <person name="Collins F.H."/>
        </authorList>
    </citation>
    <scope>NUCLEOTIDE SEQUENCE [LARGE SCALE GENOMIC DNA]</scope>
    <source>
        <strain evidence="2">JHB</strain>
    </source>
</reference>
<dbReference type="InParanoid" id="B0XAM5"/>
<dbReference type="HOGENOM" id="CLU_1268009_0_0_1"/>
<name>B0XAM5_CULQU</name>
<dbReference type="AlphaFoldDB" id="B0XAM5"/>
<evidence type="ECO:0000313" key="2">
    <source>
        <dbReference type="EMBL" id="EDS43761.1"/>
    </source>
</evidence>
<dbReference type="VEuPathDB" id="VectorBase:CQUJHB002308"/>
<evidence type="ECO:0000313" key="4">
    <source>
        <dbReference type="Proteomes" id="UP000002320"/>
    </source>
</evidence>
<accession>B0XAM5</accession>
<dbReference type="OrthoDB" id="1933107at2759"/>
<dbReference type="KEGG" id="cqu:CpipJ_CPIJ016612"/>
<evidence type="ECO:0000256" key="1">
    <source>
        <dbReference type="SAM" id="MobiDB-lite"/>
    </source>
</evidence>
<dbReference type="EMBL" id="DS232588">
    <property type="protein sequence ID" value="EDS43761.1"/>
    <property type="molecule type" value="Genomic_DNA"/>
</dbReference>
<dbReference type="VEuPathDB" id="VectorBase:CPIJ016612"/>
<proteinExistence type="predicted"/>
<evidence type="ECO:0000313" key="3">
    <source>
        <dbReference type="EnsemblMetazoa" id="CPIJ016612-PA"/>
    </source>
</evidence>
<gene>
    <name evidence="3" type="primary">6050025</name>
    <name evidence="2" type="ORF">CpipJ_CPIJ016612</name>
</gene>
<sequence>MVGKFADEQIPKSAQHPPESLSTILTCLQVCVGNVSPDVTEVIMGMSQYNLLCMLRNLFKEYKFFPQYPDFDRIEPERGENHRQEPPRQRGEHFNRNRNNPEKRQDRRQIHLQDRARGERSFRTFFSLTRLWHAQVFRTAAEQRRQPTPFRKKICNFGPHSVDISQIVDDSSGSISRLTKQWNLKPSSWLGVIHGRRCFLSSLYQEGGSQYTEEDVPR</sequence>